<feature type="compositionally biased region" description="Basic residues" evidence="5">
    <location>
        <begin position="624"/>
        <end position="643"/>
    </location>
</feature>
<dbReference type="SUPFAM" id="SSF56112">
    <property type="entry name" value="Protein kinase-like (PK-like)"/>
    <property type="match status" value="1"/>
</dbReference>
<evidence type="ECO:0000256" key="3">
    <source>
        <dbReference type="ARBA" id="ARBA00022777"/>
    </source>
</evidence>
<feature type="compositionally biased region" description="Basic and acidic residues" evidence="5">
    <location>
        <begin position="432"/>
        <end position="443"/>
    </location>
</feature>
<dbReference type="PANTHER" id="PTHR44329">
    <property type="entry name" value="SERINE/THREONINE-PROTEIN KINASE TNNI3K-RELATED"/>
    <property type="match status" value="1"/>
</dbReference>
<feature type="region of interest" description="Disordered" evidence="5">
    <location>
        <begin position="1"/>
        <end position="22"/>
    </location>
</feature>
<dbReference type="InterPro" id="IPR011009">
    <property type="entry name" value="Kinase-like_dom_sf"/>
</dbReference>
<feature type="compositionally biased region" description="Low complexity" evidence="5">
    <location>
        <begin position="607"/>
        <end position="616"/>
    </location>
</feature>
<feature type="region of interest" description="Disordered" evidence="5">
    <location>
        <begin position="601"/>
        <end position="692"/>
    </location>
</feature>
<dbReference type="AlphaFoldDB" id="A0A0D0TGW4"/>
<feature type="domain" description="Protein kinase" evidence="6">
    <location>
        <begin position="715"/>
        <end position="994"/>
    </location>
</feature>
<feature type="compositionally biased region" description="Low complexity" evidence="5">
    <location>
        <begin position="496"/>
        <end position="516"/>
    </location>
</feature>
<gene>
    <name evidence="7" type="ORF">I312_04995</name>
</gene>
<accession>A0A0D0TGW4</accession>
<dbReference type="Pfam" id="PF00069">
    <property type="entry name" value="Pkinase"/>
    <property type="match status" value="1"/>
</dbReference>
<feature type="region of interest" description="Disordered" evidence="5">
    <location>
        <begin position="236"/>
        <end position="559"/>
    </location>
</feature>
<keyword evidence="2" id="KW-0547">Nucleotide-binding</keyword>
<evidence type="ECO:0000256" key="2">
    <source>
        <dbReference type="ARBA" id="ARBA00022741"/>
    </source>
</evidence>
<keyword evidence="4" id="KW-0067">ATP-binding</keyword>
<dbReference type="GO" id="GO:0004674">
    <property type="term" value="F:protein serine/threonine kinase activity"/>
    <property type="evidence" value="ECO:0007669"/>
    <property type="project" value="TreeGrafter"/>
</dbReference>
<dbReference type="InterPro" id="IPR051681">
    <property type="entry name" value="Ser/Thr_Kinases-Pseudokinases"/>
</dbReference>
<reference evidence="7" key="1">
    <citation type="submission" date="2015-01" db="EMBL/GenBank/DDBJ databases">
        <title>The Genome Sequence of Cryptococcus gattii CA1280.</title>
        <authorList>
            <consortium name="The Broad Institute Genomics Platform"/>
            <person name="Cuomo C."/>
            <person name="Litvintseva A."/>
            <person name="Chen Y."/>
            <person name="Heitman J."/>
            <person name="Sun S."/>
            <person name="Springer D."/>
            <person name="Dromer F."/>
            <person name="Young S."/>
            <person name="Zeng Q."/>
            <person name="Gargeya S."/>
            <person name="Abouelleil A."/>
            <person name="Alvarado L."/>
            <person name="Chapman S.B."/>
            <person name="Gainer-Dewar J."/>
            <person name="Goldberg J."/>
            <person name="Griggs A."/>
            <person name="Gujja S."/>
            <person name="Hansen M."/>
            <person name="Howarth C."/>
            <person name="Imamovic A."/>
            <person name="Larimer J."/>
            <person name="Murphy C."/>
            <person name="Naylor J."/>
            <person name="Pearson M."/>
            <person name="Priest M."/>
            <person name="Roberts A."/>
            <person name="Saif S."/>
            <person name="Shea T."/>
            <person name="Sykes S."/>
            <person name="Wortman J."/>
            <person name="Nusbaum C."/>
            <person name="Birren B."/>
        </authorList>
    </citation>
    <scope>NUCLEOTIDE SEQUENCE [LARGE SCALE GENOMIC DNA]</scope>
    <source>
        <strain evidence="7">CA1280</strain>
    </source>
</reference>
<dbReference type="InterPro" id="IPR000719">
    <property type="entry name" value="Prot_kinase_dom"/>
</dbReference>
<dbReference type="CDD" id="cd13999">
    <property type="entry name" value="STKc_MAP3K-like"/>
    <property type="match status" value="1"/>
</dbReference>
<feature type="compositionally biased region" description="Acidic residues" evidence="5">
    <location>
        <begin position="319"/>
        <end position="329"/>
    </location>
</feature>
<protein>
    <submittedName>
        <fullName evidence="7">TKL protein kinase</fullName>
    </submittedName>
</protein>
<feature type="compositionally biased region" description="Basic and acidic residues" evidence="5">
    <location>
        <begin position="679"/>
        <end position="692"/>
    </location>
</feature>
<dbReference type="OrthoDB" id="4062651at2759"/>
<evidence type="ECO:0000256" key="4">
    <source>
        <dbReference type="ARBA" id="ARBA00022840"/>
    </source>
</evidence>
<evidence type="ECO:0000256" key="1">
    <source>
        <dbReference type="ARBA" id="ARBA00022679"/>
    </source>
</evidence>
<evidence type="ECO:0000313" key="7">
    <source>
        <dbReference type="EMBL" id="KIR45642.1"/>
    </source>
</evidence>
<feature type="compositionally biased region" description="Polar residues" evidence="5">
    <location>
        <begin position="126"/>
        <end position="136"/>
    </location>
</feature>
<feature type="compositionally biased region" description="Basic and acidic residues" evidence="5">
    <location>
        <begin position="450"/>
        <end position="461"/>
    </location>
</feature>
<evidence type="ECO:0000256" key="5">
    <source>
        <dbReference type="SAM" id="MobiDB-lite"/>
    </source>
</evidence>
<dbReference type="GO" id="GO:0005524">
    <property type="term" value="F:ATP binding"/>
    <property type="evidence" value="ECO:0007669"/>
    <property type="project" value="UniProtKB-KW"/>
</dbReference>
<feature type="region of interest" description="Disordered" evidence="5">
    <location>
        <begin position="55"/>
        <end position="136"/>
    </location>
</feature>
<evidence type="ECO:0000259" key="6">
    <source>
        <dbReference type="PROSITE" id="PS50011"/>
    </source>
</evidence>
<sequence length="998" mass="111768">MDRLQRTRSQHFVSSPRKTASPLITRHTLYPRHPPKKRRLGVTTFAASCNEAGTNYSSVLEDDPEKAVMKRGESSGALVGKTSRSRTQSRPARRKSDGKIWADSLPNGMDGEDAVSPKKRKRSRAGSLSTEDSWVETSGDEWEPDFIAESDRNLINYAPSTTLHRLRKAELLRLWKVAGMWDSEDIPDDTYEDEMVGDMGKKELVDGLIAARIHQTGRLISPLPSSPNRRIRRQSTLSPIPATPPPSSPLAESSSPGVTPKPRPRTRSRVRLETPLVRRQPRPSRPTRTLTKRHTKSEARSRRIRSQLAKKVKGKSENGDESELTELSDSDNGANGVEHTPIIKRLRPRGVRGGGNFMKEPSTDVTDFEDDAEEADAEATEVEEEPQPKERKSRSKSISQANLSKYDGDVDMAPASEQRSSKSLPTRGAKRKAIERMQGIERDREDEDMNMDKEGDIEMEKGTPTPQPATPPRRGLPSSPSTPKLDQDSSMVDSPTLSVATETETTTPRPVHTTRSGKAFGAIQNRRLQLLQEARNDPDMDDEDGSDEEDGQPELDIDLSEATMASLVRLLRDELVQMCEARGIEVGGTKPQLAKALLEWRDEQKGSYPSSTTTARPSPPRTAMPRRKSKSKSKSRSKFKSNKHVPAIGTAVHAPGKPTPVLLRSHIHANDPETPPLSKGEEGDVEEEKKGTEAELNLDLQELGLEDSVIKPSQLTKLEKIGSGGFKDVYVGKFRGRKVAVSEFRSHLSEMDIRELKLLAEFSHPNIVRFVSCSFIQGVILAYIEQRGICIPEDSTHVPCMLVSELCENGDLFDYIRNVPCPTLKRLLSLMLDIARGLEYLHTRKPSIIHRDCKSSNILINRSGVAKVGDFGLARVKNSTRSMIRSLVGTVNWQAPELWHPTPRYDYKVDVFSAGMVYWEMMSGWIGEKKYPWEGHNEHYIYDAVGTKHRRPPVTGMRKHWGSEPVNLMERMWHQDPAERPTMTDVVHDLESMLAELK</sequence>
<keyword evidence="3 7" id="KW-0418">Kinase</keyword>
<dbReference type="PANTHER" id="PTHR44329:SF288">
    <property type="entry name" value="MITOGEN-ACTIVATED PROTEIN KINASE KINASE KINASE 20"/>
    <property type="match status" value="1"/>
</dbReference>
<organism evidence="7">
    <name type="scientific">Cryptococcus bacillisporus CA1280</name>
    <dbReference type="NCBI Taxonomy" id="1296109"/>
    <lineage>
        <taxon>Eukaryota</taxon>
        <taxon>Fungi</taxon>
        <taxon>Dikarya</taxon>
        <taxon>Basidiomycota</taxon>
        <taxon>Agaricomycotina</taxon>
        <taxon>Tremellomycetes</taxon>
        <taxon>Tremellales</taxon>
        <taxon>Cryptococcaceae</taxon>
        <taxon>Cryptococcus</taxon>
        <taxon>Cryptococcus gattii species complex</taxon>
    </lineage>
</organism>
<keyword evidence="1" id="KW-0808">Transferase</keyword>
<feature type="compositionally biased region" description="Acidic residues" evidence="5">
    <location>
        <begin position="366"/>
        <end position="385"/>
    </location>
</feature>
<proteinExistence type="predicted"/>
<dbReference type="Gene3D" id="1.10.510.10">
    <property type="entry name" value="Transferase(Phosphotransferase) domain 1"/>
    <property type="match status" value="1"/>
</dbReference>
<name>A0A0D0TGW4_CRYGA</name>
<dbReference type="PROSITE" id="PS50011">
    <property type="entry name" value="PROTEIN_KINASE_DOM"/>
    <property type="match status" value="1"/>
</dbReference>
<feature type="compositionally biased region" description="Polar residues" evidence="5">
    <location>
        <begin position="478"/>
        <end position="495"/>
    </location>
</feature>
<feature type="compositionally biased region" description="Acidic residues" evidence="5">
    <location>
        <begin position="539"/>
        <end position="559"/>
    </location>
</feature>
<dbReference type="EMBL" id="KN847987">
    <property type="protein sequence ID" value="KIR45642.1"/>
    <property type="molecule type" value="Genomic_DNA"/>
</dbReference>
<dbReference type="HOGENOM" id="CLU_008519_0_0_1"/>
<feature type="compositionally biased region" description="Basic residues" evidence="5">
    <location>
        <begin position="302"/>
        <end position="313"/>
    </location>
</feature>